<reference evidence="2" key="1">
    <citation type="submission" date="2021-06" db="EMBL/GenBank/DDBJ databases">
        <title>Comparative genomics, transcriptomics and evolutionary studies reveal genomic signatures of adaptation to plant cell wall in hemibiotrophic fungi.</title>
        <authorList>
            <consortium name="DOE Joint Genome Institute"/>
            <person name="Baroncelli R."/>
            <person name="Diaz J.F."/>
            <person name="Benocci T."/>
            <person name="Peng M."/>
            <person name="Battaglia E."/>
            <person name="Haridas S."/>
            <person name="Andreopoulos W."/>
            <person name="Labutti K."/>
            <person name="Pangilinan J."/>
            <person name="Floch G.L."/>
            <person name="Makela M.R."/>
            <person name="Henrissat B."/>
            <person name="Grigoriev I.V."/>
            <person name="Crouch J.A."/>
            <person name="De Vries R.P."/>
            <person name="Sukno S.A."/>
            <person name="Thon M.R."/>
        </authorList>
    </citation>
    <scope>NUCLEOTIDE SEQUENCE</scope>
    <source>
        <strain evidence="2">CBS 193.32</strain>
    </source>
</reference>
<feature type="compositionally biased region" description="Polar residues" evidence="1">
    <location>
        <begin position="138"/>
        <end position="161"/>
    </location>
</feature>
<sequence length="188" mass="21021">MTESFTTEIQGSSQRVQTGVKSSKPYGIIPASTTYSNVVHVWDTQTSRELCKVETELGLRSQIAQPFFDSLAEFFYIRVHLHLKFLAYVRSVPGLDAITYPRPLLRWHLGESQIRSRSTKYNSLSYLQSYWPIGANRQASTKQANRPPSDCQTEPPTQSRSTQKHACLGCPGFWGPSIAIPIVIGKGG</sequence>
<comment type="caution">
    <text evidence="2">The sequence shown here is derived from an EMBL/GenBank/DDBJ whole genome shotgun (WGS) entry which is preliminary data.</text>
</comment>
<dbReference type="AlphaFoldDB" id="A0AAJ0AZS7"/>
<evidence type="ECO:0000313" key="3">
    <source>
        <dbReference type="Proteomes" id="UP001224890"/>
    </source>
</evidence>
<dbReference type="EMBL" id="JAHMHR010000001">
    <property type="protein sequence ID" value="KAK1700828.1"/>
    <property type="molecule type" value="Genomic_DNA"/>
</dbReference>
<dbReference type="GeneID" id="85455945"/>
<feature type="region of interest" description="Disordered" evidence="1">
    <location>
        <begin position="138"/>
        <end position="163"/>
    </location>
</feature>
<dbReference type="RefSeq" id="XP_060436583.1">
    <property type="nucleotide sequence ID" value="XM_060571419.1"/>
</dbReference>
<keyword evidence="3" id="KW-1185">Reference proteome</keyword>
<accession>A0AAJ0AZS7</accession>
<proteinExistence type="predicted"/>
<dbReference type="Proteomes" id="UP001224890">
    <property type="component" value="Unassembled WGS sequence"/>
</dbReference>
<evidence type="ECO:0000256" key="1">
    <source>
        <dbReference type="SAM" id="MobiDB-lite"/>
    </source>
</evidence>
<organism evidence="2 3">
    <name type="scientific">Colletotrichum godetiae</name>
    <dbReference type="NCBI Taxonomy" id="1209918"/>
    <lineage>
        <taxon>Eukaryota</taxon>
        <taxon>Fungi</taxon>
        <taxon>Dikarya</taxon>
        <taxon>Ascomycota</taxon>
        <taxon>Pezizomycotina</taxon>
        <taxon>Sordariomycetes</taxon>
        <taxon>Hypocreomycetidae</taxon>
        <taxon>Glomerellales</taxon>
        <taxon>Glomerellaceae</taxon>
        <taxon>Colletotrichum</taxon>
        <taxon>Colletotrichum acutatum species complex</taxon>
    </lineage>
</organism>
<evidence type="ECO:0000313" key="2">
    <source>
        <dbReference type="EMBL" id="KAK1700828.1"/>
    </source>
</evidence>
<gene>
    <name evidence="2" type="ORF">BDP55DRAFT_625101</name>
</gene>
<name>A0AAJ0AZS7_9PEZI</name>
<protein>
    <submittedName>
        <fullName evidence="2">Uncharacterized protein</fullName>
    </submittedName>
</protein>